<accession>A0A2A7A513</accession>
<name>A0A2A7A513_9FIRM</name>
<evidence type="ECO:0000313" key="4">
    <source>
        <dbReference type="Proteomes" id="UP000220157"/>
    </source>
</evidence>
<dbReference type="Proteomes" id="UP000220157">
    <property type="component" value="Unassembled WGS sequence"/>
</dbReference>
<dbReference type="EMBL" id="NMTY01000015">
    <property type="protein sequence ID" value="PDX81394.1"/>
    <property type="molecule type" value="Genomic_DNA"/>
</dbReference>
<dbReference type="RefSeq" id="WP_097786130.1">
    <property type="nucleotide sequence ID" value="NZ_NMTW01000053.1"/>
</dbReference>
<evidence type="ECO:0000313" key="3">
    <source>
        <dbReference type="Proteomes" id="UP000220005"/>
    </source>
</evidence>
<dbReference type="AlphaFoldDB" id="A0A2A7A513"/>
<organism evidence="1 4">
    <name type="scientific">Faecalibacterium prausnitzii</name>
    <dbReference type="NCBI Taxonomy" id="853"/>
    <lineage>
        <taxon>Bacteria</taxon>
        <taxon>Bacillati</taxon>
        <taxon>Bacillota</taxon>
        <taxon>Clostridia</taxon>
        <taxon>Eubacteriales</taxon>
        <taxon>Oscillospiraceae</taxon>
        <taxon>Faecalibacterium</taxon>
    </lineage>
</organism>
<dbReference type="Proteomes" id="UP000220005">
    <property type="component" value="Unassembled WGS sequence"/>
</dbReference>
<protein>
    <submittedName>
        <fullName evidence="1">Uncharacterized protein</fullName>
    </submittedName>
</protein>
<evidence type="ECO:0000313" key="2">
    <source>
        <dbReference type="EMBL" id="PDX81394.1"/>
    </source>
</evidence>
<reference evidence="3 4" key="1">
    <citation type="journal article" date="2017" name="Front. Microbiol.">
        <title>New Insights into the Diversity of the Genus Faecalibacterium.</title>
        <authorList>
            <person name="Benevides L."/>
            <person name="Burman S."/>
            <person name="Martin R."/>
            <person name="Robert V."/>
            <person name="Thomas M."/>
            <person name="Miquel S."/>
            <person name="Chain F."/>
            <person name="Sokol H."/>
            <person name="Bermudez-Humaran L.G."/>
            <person name="Morrison M."/>
            <person name="Langella P."/>
            <person name="Azevedo V.A."/>
            <person name="Chatel J.M."/>
            <person name="Soares S."/>
        </authorList>
    </citation>
    <scope>NUCLEOTIDE SEQUENCE [LARGE SCALE GENOMIC DNA]</scope>
    <source>
        <strain evidence="1 4">CNCM I 4573</strain>
        <strain evidence="2 3">CNCM I 4575</strain>
    </source>
</reference>
<evidence type="ECO:0000313" key="1">
    <source>
        <dbReference type="EMBL" id="PDX74123.1"/>
    </source>
</evidence>
<reference evidence="1" key="2">
    <citation type="submission" date="2017-07" db="EMBL/GenBank/DDBJ databases">
        <authorList>
            <person name="Sun Z.S."/>
            <person name="Albrecht U."/>
            <person name="Echele G."/>
            <person name="Lee C.C."/>
        </authorList>
    </citation>
    <scope>NUCLEOTIDE SEQUENCE</scope>
    <source>
        <strain evidence="1">CNCM I 4573</strain>
        <strain evidence="2">CNCM I 4575</strain>
    </source>
</reference>
<proteinExistence type="predicted"/>
<dbReference type="EMBL" id="NMTW01000053">
    <property type="protein sequence ID" value="PDX74123.1"/>
    <property type="molecule type" value="Genomic_DNA"/>
</dbReference>
<gene>
    <name evidence="1" type="ORF">CGS56_13855</name>
    <name evidence="2" type="ORF">CGS58_06805</name>
</gene>
<sequence>MKLLDLLNVIEDDTPIWICADHPVPCDRDGLFFGPVQFATENDAKWEGYRVVLTYPEPYEALGGAAGISIVVVKEE</sequence>
<comment type="caution">
    <text evidence="1">The sequence shown here is derived from an EMBL/GenBank/DDBJ whole genome shotgun (WGS) entry which is preliminary data.</text>
</comment>